<comment type="caution">
    <text evidence="2">The sequence shown here is derived from an EMBL/GenBank/DDBJ whole genome shotgun (WGS) entry which is preliminary data.</text>
</comment>
<dbReference type="AlphaFoldDB" id="A0A918WBR9"/>
<feature type="region of interest" description="Disordered" evidence="1">
    <location>
        <begin position="1"/>
        <end position="28"/>
    </location>
</feature>
<feature type="compositionally biased region" description="Basic and acidic residues" evidence="1">
    <location>
        <begin position="16"/>
        <end position="28"/>
    </location>
</feature>
<organism evidence="2 3">
    <name type="scientific">Streptomyces termitum</name>
    <dbReference type="NCBI Taxonomy" id="67368"/>
    <lineage>
        <taxon>Bacteria</taxon>
        <taxon>Bacillati</taxon>
        <taxon>Actinomycetota</taxon>
        <taxon>Actinomycetes</taxon>
        <taxon>Kitasatosporales</taxon>
        <taxon>Streptomycetaceae</taxon>
        <taxon>Streptomyces</taxon>
    </lineage>
</organism>
<evidence type="ECO:0000313" key="2">
    <source>
        <dbReference type="EMBL" id="GHA98287.1"/>
    </source>
</evidence>
<dbReference type="EMBL" id="BMUL01000013">
    <property type="protein sequence ID" value="GHA98287.1"/>
    <property type="molecule type" value="Genomic_DNA"/>
</dbReference>
<gene>
    <name evidence="2" type="ORF">GCM10010305_47180</name>
</gene>
<reference evidence="2" key="2">
    <citation type="submission" date="2020-09" db="EMBL/GenBank/DDBJ databases">
        <authorList>
            <person name="Sun Q."/>
            <person name="Ohkuma M."/>
        </authorList>
    </citation>
    <scope>NUCLEOTIDE SEQUENCE</scope>
    <source>
        <strain evidence="2">JCM 4518</strain>
    </source>
</reference>
<evidence type="ECO:0000313" key="3">
    <source>
        <dbReference type="Proteomes" id="UP000644020"/>
    </source>
</evidence>
<evidence type="ECO:0000256" key="1">
    <source>
        <dbReference type="SAM" id="MobiDB-lite"/>
    </source>
</evidence>
<feature type="compositionally biased region" description="Polar residues" evidence="1">
    <location>
        <begin position="1"/>
        <end position="10"/>
    </location>
</feature>
<name>A0A918WBR9_9ACTN</name>
<reference evidence="2" key="1">
    <citation type="journal article" date="2014" name="Int. J. Syst. Evol. Microbiol.">
        <title>Complete genome sequence of Corynebacterium casei LMG S-19264T (=DSM 44701T), isolated from a smear-ripened cheese.</title>
        <authorList>
            <consortium name="US DOE Joint Genome Institute (JGI-PGF)"/>
            <person name="Walter F."/>
            <person name="Albersmeier A."/>
            <person name="Kalinowski J."/>
            <person name="Ruckert C."/>
        </authorList>
    </citation>
    <scope>NUCLEOTIDE SEQUENCE</scope>
    <source>
        <strain evidence="2">JCM 4518</strain>
    </source>
</reference>
<protein>
    <submittedName>
        <fullName evidence="2">Uncharacterized protein</fullName>
    </submittedName>
</protein>
<keyword evidence="3" id="KW-1185">Reference proteome</keyword>
<accession>A0A918WBR9</accession>
<proteinExistence type="predicted"/>
<sequence length="72" mass="7115">MPSAERSTSFLAEVKTSGKERAYERTRDSWRSTVAAAAAPAGTGAGAAGGVAGTSRAPGDAVMVVTVMGVTA</sequence>
<dbReference type="Proteomes" id="UP000644020">
    <property type="component" value="Unassembled WGS sequence"/>
</dbReference>